<dbReference type="PROSITE" id="PS51192">
    <property type="entry name" value="HELICASE_ATP_BIND_1"/>
    <property type="match status" value="1"/>
</dbReference>
<gene>
    <name evidence="13" type="ORF">QQS21_004941</name>
</gene>
<feature type="compositionally biased region" description="Acidic residues" evidence="10">
    <location>
        <begin position="520"/>
        <end position="532"/>
    </location>
</feature>
<dbReference type="GO" id="GO:0005634">
    <property type="term" value="C:nucleus"/>
    <property type="evidence" value="ECO:0007669"/>
    <property type="project" value="UniProtKB-SubCell"/>
</dbReference>
<dbReference type="GO" id="GO:0003677">
    <property type="term" value="F:DNA binding"/>
    <property type="evidence" value="ECO:0007669"/>
    <property type="project" value="UniProtKB-KW"/>
</dbReference>
<proteinExistence type="inferred from homology"/>
<dbReference type="PANTHER" id="PTHR45797">
    <property type="entry name" value="RAD54-LIKE"/>
    <property type="match status" value="1"/>
</dbReference>
<name>A0AAJ0FZH2_9HYPO</name>
<dbReference type="SMART" id="SM00490">
    <property type="entry name" value="HELICc"/>
    <property type="match status" value="1"/>
</dbReference>
<comment type="subcellular location">
    <subcellularLocation>
        <location evidence="1">Nucleus</location>
    </subcellularLocation>
</comment>
<keyword evidence="7" id="KW-0238">DNA-binding</keyword>
<evidence type="ECO:0000256" key="10">
    <source>
        <dbReference type="SAM" id="MobiDB-lite"/>
    </source>
</evidence>
<dbReference type="InterPro" id="IPR001650">
    <property type="entry name" value="Helicase_C-like"/>
</dbReference>
<feature type="coiled-coil region" evidence="9">
    <location>
        <begin position="818"/>
        <end position="848"/>
    </location>
</feature>
<sequence length="1723" mass="194335">MDGLQPEDPFFWDEDAVAVKLCALPRPCTANYADFAAKVVEHKIDGHTLLTYDLVGMGNGHDLRNELYQTLNVKLIRYKNALGEAIMMLRLKSRAFQQWKLDKLGIGENDGKEVREHGQDSTRMTQQAELVHLPRSSSPVNDAHSASLPAEPLVQTTKPVSQSQIPDNFSFHSEGARDCNNEFEPMGTGNSPAAPTAPTLVAANSPAKSMKRKRVMPQLLQETPLHTLPIPVATEADIISRPSQEKTKNGQPNIYHWDGEVGFSYLGAGSLAEKDVKSALPLLTGQLSEEGDTISTPVPTRFPPGRRLVVHKIMRRVLVKSNRDIAAAHCGTTLDESVGTSSEYDKILELDDLPEDLDEQTLKEIEAEKIDTSKHHAAKFVSVDRVQQILDEEVSAMTMDWNERKLPRYQRKAHSLWGASRCKTKFQRILEARKKVKQYDDRLIKLQTKILQETWGKERDIRLQARCLEQTLDDKLYQTWLGDMLDSRVPPSKQLPQPKRRIRRQKTREEFSNSEILTSSDEDNFIVDDDVDDKNNNNALDESRRPIHTTHSSPADEIKRAPLSTPRAGSPVYIDLTQIESSGASTPSKNATGTHSDRLTPTKMPLIDVAMTDKDGIDIKPRPSARSESLPLTWLEKYQNIEQVVSNPPSYWIKLRDRYGLVLALLWKLSHARRSAIVKHMQQQSVNESFQSTITRLISNPVQDLAQLSQVDADTLAFDLSRLFYCFLKVKNIKESRLVGPKPTLVDRLKDQQDKNNWSVYYEFLTQMAPRFPQDNQIFRHDMFDDELLDDNVTGEESPSLLEAANIKTPRKSSAKEIVQNKEAVDLREREKRRAEEQQARRHRLRANLGSASVMSHDKSRLIINETKQDDQPFIYINQEIGGRIKDHQIEGVRFMWNQIIQDPTLRQGCLLSHSMGLGKTMQVITLLVAIQESSKSLDPGLVSQIPEDLRQSKTLVACPAGLVNNWTDEIMIWDTERVLGDVAMIEAAHSREERSSISQKWSKDGGVLVVGYTMLSKVLDDVGSSNFYDEPNMVIADEAHILKNPVTLTHKLCSSFRTKSRIAMTGSPLANNIEEYYFMINWIAPNFLGPLQEFRQIYAIPIQHGVSTESDDSKKRGALKMLQVLKQTVEPKVHRATIKSCMETDLPPKQEFVLCVQPKALQTKLYDRYLDAMNREPGGQGSTFTLLSDLGLLCNHPSEFLAKAIDSKNIATSNRKRPLLPSSIISNVTEEFGSNLEDPSYSTKVELLIQILDHARSKGEKVLVFSQSIPTLNYLAGLFEKQKRYFSRLDGSTSIPKRQDYVRSFNLNKDDFYLISTKAGGVGLNIQGANRVVIFDISWNPMNEQQAVGRAYRIGQTKPVTVYYLVTAGTFEQDLHNRTVFKSQLASRVVDKKNPISWGNRSAKLHHHVFETEQEDLTSYTGKDWILDELISCNDGLNAIRKIIPTDTFEEEDDKALLSAEEQQEADDMIKLNQLRLSNPEEYRRLQDLKLQSIQHACYLTQGASPLLPSNRTTRDAVQTMDGASDAPIRPVLDTLSLHPAPLSATYPQWCTQPRSSQLMPIPGAQTFFASKSLQPTRLNGPMPMATPQAGPQNKPNPFNSVIRSPGKAAFRDKMCQKLGGIPATYMTRLDVPPVEFVDRITDSIDIILAKLKRGFLPDNKHWRTLSGFLEHERFVIGVITGAFTPGYLAVTDTSELEMNMAAFNNMTAEEFAVKIRNLHVI</sequence>
<comment type="caution">
    <text evidence="13">The sequence shown here is derived from an EMBL/GenBank/DDBJ whole genome shotgun (WGS) entry which is preliminary data.</text>
</comment>
<dbReference type="InterPro" id="IPR049730">
    <property type="entry name" value="SNF2/RAD54-like_C"/>
</dbReference>
<comment type="similarity">
    <text evidence="2">Belongs to the SNF2/RAD54 helicase family.</text>
</comment>
<keyword evidence="6" id="KW-0067">ATP-binding</keyword>
<evidence type="ECO:0000256" key="8">
    <source>
        <dbReference type="ARBA" id="ARBA00023242"/>
    </source>
</evidence>
<keyword evidence="4" id="KW-0378">Hydrolase</keyword>
<dbReference type="GO" id="GO:0004386">
    <property type="term" value="F:helicase activity"/>
    <property type="evidence" value="ECO:0007669"/>
    <property type="project" value="UniProtKB-KW"/>
</dbReference>
<keyword evidence="14" id="KW-1185">Reference proteome</keyword>
<dbReference type="GO" id="GO:0016887">
    <property type="term" value="F:ATP hydrolysis activity"/>
    <property type="evidence" value="ECO:0007669"/>
    <property type="project" value="InterPro"/>
</dbReference>
<evidence type="ECO:0000256" key="1">
    <source>
        <dbReference type="ARBA" id="ARBA00004123"/>
    </source>
</evidence>
<dbReference type="InterPro" id="IPR014001">
    <property type="entry name" value="Helicase_ATP-bd"/>
</dbReference>
<dbReference type="SMART" id="SM00487">
    <property type="entry name" value="DEXDc"/>
    <property type="match status" value="1"/>
</dbReference>
<keyword evidence="9" id="KW-0175">Coiled coil</keyword>
<dbReference type="PROSITE" id="PS51194">
    <property type="entry name" value="HELICASE_CTER"/>
    <property type="match status" value="1"/>
</dbReference>
<feature type="domain" description="Helicase C-terminal" evidence="12">
    <location>
        <begin position="1248"/>
        <end position="1397"/>
    </location>
</feature>
<dbReference type="Pfam" id="PF24580">
    <property type="entry name" value="DUF7607"/>
    <property type="match status" value="1"/>
</dbReference>
<keyword evidence="5" id="KW-0347">Helicase</keyword>
<dbReference type="SUPFAM" id="SSF52540">
    <property type="entry name" value="P-loop containing nucleoside triphosphate hydrolases"/>
    <property type="match status" value="2"/>
</dbReference>
<dbReference type="InterPro" id="IPR027417">
    <property type="entry name" value="P-loop_NTPase"/>
</dbReference>
<dbReference type="Proteomes" id="UP001251528">
    <property type="component" value="Unassembled WGS sequence"/>
</dbReference>
<feature type="region of interest" description="Disordered" evidence="10">
    <location>
        <begin position="487"/>
        <end position="600"/>
    </location>
</feature>
<accession>A0AAJ0FZH2</accession>
<dbReference type="Gene3D" id="3.40.50.300">
    <property type="entry name" value="P-loop containing nucleotide triphosphate hydrolases"/>
    <property type="match status" value="1"/>
</dbReference>
<evidence type="ECO:0000256" key="6">
    <source>
        <dbReference type="ARBA" id="ARBA00022840"/>
    </source>
</evidence>
<dbReference type="Gene3D" id="3.40.50.10810">
    <property type="entry name" value="Tandem AAA-ATPase domain"/>
    <property type="match status" value="1"/>
</dbReference>
<reference evidence="13" key="1">
    <citation type="submission" date="2023-06" db="EMBL/GenBank/DDBJ databases">
        <title>Conoideocrella luteorostrata (Hypocreales: Clavicipitaceae), a potential biocontrol fungus for elongate hemlock scale in United States Christmas tree production areas.</title>
        <authorList>
            <person name="Barrett H."/>
            <person name="Lovett B."/>
            <person name="Macias A.M."/>
            <person name="Stajich J.E."/>
            <person name="Kasson M.T."/>
        </authorList>
    </citation>
    <scope>NUCLEOTIDE SEQUENCE</scope>
    <source>
        <strain evidence="13">ARSEF 14590</strain>
    </source>
</reference>
<evidence type="ECO:0000256" key="3">
    <source>
        <dbReference type="ARBA" id="ARBA00022741"/>
    </source>
</evidence>
<dbReference type="InterPro" id="IPR000330">
    <property type="entry name" value="SNF2_N"/>
</dbReference>
<evidence type="ECO:0000256" key="5">
    <source>
        <dbReference type="ARBA" id="ARBA00022806"/>
    </source>
</evidence>
<protein>
    <recommendedName>
        <fullName evidence="15">P-loop containing nucleoside triphosphate hydrolase protein</fullName>
    </recommendedName>
</protein>
<dbReference type="PANTHER" id="PTHR45797:SF1">
    <property type="entry name" value="HELICASE ARIP4"/>
    <property type="match status" value="1"/>
</dbReference>
<dbReference type="InterPro" id="IPR044574">
    <property type="entry name" value="ARIP4-like"/>
</dbReference>
<evidence type="ECO:0000313" key="14">
    <source>
        <dbReference type="Proteomes" id="UP001251528"/>
    </source>
</evidence>
<dbReference type="EMBL" id="JASWJB010000077">
    <property type="protein sequence ID" value="KAK2600300.1"/>
    <property type="molecule type" value="Genomic_DNA"/>
</dbReference>
<keyword evidence="8" id="KW-0539">Nucleus</keyword>
<evidence type="ECO:0000259" key="12">
    <source>
        <dbReference type="PROSITE" id="PS51194"/>
    </source>
</evidence>
<dbReference type="InterPro" id="IPR038718">
    <property type="entry name" value="SNF2-like_sf"/>
</dbReference>
<evidence type="ECO:0000313" key="13">
    <source>
        <dbReference type="EMBL" id="KAK2600300.1"/>
    </source>
</evidence>
<dbReference type="CDD" id="cd18793">
    <property type="entry name" value="SF2_C_SNF"/>
    <property type="match status" value="1"/>
</dbReference>
<dbReference type="Pfam" id="PF00271">
    <property type="entry name" value="Helicase_C"/>
    <property type="match status" value="1"/>
</dbReference>
<keyword evidence="3" id="KW-0547">Nucleotide-binding</keyword>
<evidence type="ECO:0000256" key="2">
    <source>
        <dbReference type="ARBA" id="ARBA00007025"/>
    </source>
</evidence>
<feature type="domain" description="Helicase ATP-binding" evidence="11">
    <location>
        <begin position="901"/>
        <end position="1087"/>
    </location>
</feature>
<evidence type="ECO:0000256" key="7">
    <source>
        <dbReference type="ARBA" id="ARBA00023125"/>
    </source>
</evidence>
<evidence type="ECO:0008006" key="15">
    <source>
        <dbReference type="Google" id="ProtNLM"/>
    </source>
</evidence>
<dbReference type="Pfam" id="PF00176">
    <property type="entry name" value="SNF2-rel_dom"/>
    <property type="match status" value="1"/>
</dbReference>
<evidence type="ECO:0000259" key="11">
    <source>
        <dbReference type="PROSITE" id="PS51192"/>
    </source>
</evidence>
<feature type="compositionally biased region" description="Polar residues" evidence="10">
    <location>
        <begin position="578"/>
        <end position="594"/>
    </location>
</feature>
<dbReference type="InterPro" id="IPR056026">
    <property type="entry name" value="DUF7607"/>
</dbReference>
<evidence type="ECO:0000256" key="9">
    <source>
        <dbReference type="SAM" id="Coils"/>
    </source>
</evidence>
<evidence type="ECO:0000256" key="4">
    <source>
        <dbReference type="ARBA" id="ARBA00022801"/>
    </source>
</evidence>
<dbReference type="GO" id="GO:0005524">
    <property type="term" value="F:ATP binding"/>
    <property type="evidence" value="ECO:0007669"/>
    <property type="project" value="UniProtKB-KW"/>
</dbReference>
<organism evidence="13 14">
    <name type="scientific">Conoideocrella luteorostrata</name>
    <dbReference type="NCBI Taxonomy" id="1105319"/>
    <lineage>
        <taxon>Eukaryota</taxon>
        <taxon>Fungi</taxon>
        <taxon>Dikarya</taxon>
        <taxon>Ascomycota</taxon>
        <taxon>Pezizomycotina</taxon>
        <taxon>Sordariomycetes</taxon>
        <taxon>Hypocreomycetidae</taxon>
        <taxon>Hypocreales</taxon>
        <taxon>Clavicipitaceae</taxon>
        <taxon>Conoideocrella</taxon>
    </lineage>
</organism>